<feature type="compositionally biased region" description="Basic and acidic residues" evidence="1">
    <location>
        <begin position="189"/>
        <end position="222"/>
    </location>
</feature>
<reference evidence="2 3" key="1">
    <citation type="submission" date="2015-11" db="EMBL/GenBank/DDBJ databases">
        <title>Aspergillus lentulus strain IFM 54703T.</title>
        <authorList>
            <person name="Kusuya Y."/>
            <person name="Sakai K."/>
            <person name="Kamei K."/>
            <person name="Takahashi H."/>
            <person name="Yaguchi T."/>
        </authorList>
    </citation>
    <scope>NUCLEOTIDE SEQUENCE [LARGE SCALE GENOMIC DNA]</scope>
    <source>
        <strain evidence="2 3">IFM 54703</strain>
    </source>
</reference>
<feature type="compositionally biased region" description="Polar residues" evidence="1">
    <location>
        <begin position="271"/>
        <end position="285"/>
    </location>
</feature>
<feature type="compositionally biased region" description="Acidic residues" evidence="1">
    <location>
        <begin position="94"/>
        <end position="111"/>
    </location>
</feature>
<feature type="region of interest" description="Disordered" evidence="1">
    <location>
        <begin position="1"/>
        <end position="863"/>
    </location>
</feature>
<evidence type="ECO:0000313" key="3">
    <source>
        <dbReference type="Proteomes" id="UP000051487"/>
    </source>
</evidence>
<feature type="compositionally biased region" description="Polar residues" evidence="1">
    <location>
        <begin position="805"/>
        <end position="821"/>
    </location>
</feature>
<sequence>MSASKPTRGGPLSRQRNFYSPLDLPDQDDEEVLPDPQREEDDEQPPAQGNRYAHLALPQRAPENLPTPLLEGSVSPEKWTVKTNRRFHIPGGFESEEEGSLDDWGSSEDLEPDQHLVVRHSEPARDPRHKDQANPQSEVESLGKGVEHQSRSPLPPAPRPSSSLQATARSVTPKTPALPASEPSPGIGEQKEPSEDSPAKRVVERKDRVSGATFDREGDRDVVTTSARELLEEKSLVQPNRSDGRGQSGPSDAQLISQSRRGRSPYGVERTVSSALTDSRTSHQISGKELPQGYQQKAYNPPSHGMAKEPTSLEDTMQQQGRSGGRERRAGLERSITPSDRPEAGMEEPSPEEDALPLPGQACRPDRDRPPSRDARQQSIRKITELDENQSRINRPAPPAAHDGVGGAPAINTPQPPAGDTKDRRSSQSDARRDSYTGFVSRPRSDKDPSGLNSRPPSTRPQEDQHSNVSQTTEHRRKHGPMQQDRERHGAPMPLESTPGPVDHAAGATASHPSRRDHGISSQRPSQPTVYPSESETSLPRDVKGSPSVNATRPSGRHPDTLPIRPPQSNAGLLTPQTGHNDRDRHTNTDSGSRPRGILGKPQQPQTASSAGKARMMSEDQSPPAPRQRAGHQDKPASQPPENMAAASDSDSHQKTTGSTSSRAATNDADSHDAGRQQPSPPLGGDKSAGNQSYPPHGGRQPQMPNAPVKKDPQDRRDPPSQKQQGHERGQGVQKPREDQQKSDSIPNNIPTTDPAETRPSAASKVGPRPKNPAPGAAGAGFNENHATTTPATKHRTKKDAQETVPPSQKGTPENTTSDTGRSIGDEQLQDPVSTDRPDPNHRGDFDSSAPGAGTEDTDYATVDADGKGYNLLEEDARLQVISEEIFSTILEGELSELLAKALGARRLSAFSILPTWRQDELCREAVEQATAELSEFVDAVVSAQTDS</sequence>
<feature type="compositionally biased region" description="Basic and acidic residues" evidence="1">
    <location>
        <begin position="112"/>
        <end position="132"/>
    </location>
</feature>
<feature type="compositionally biased region" description="Polar residues" evidence="1">
    <location>
        <begin position="520"/>
        <end position="538"/>
    </location>
</feature>
<feature type="compositionally biased region" description="Basic and acidic residues" evidence="1">
    <location>
        <begin position="834"/>
        <end position="846"/>
    </location>
</feature>
<feature type="compositionally biased region" description="Polar residues" evidence="1">
    <location>
        <begin position="567"/>
        <end position="579"/>
    </location>
</feature>
<feature type="compositionally biased region" description="Polar residues" evidence="1">
    <location>
        <begin position="743"/>
        <end position="752"/>
    </location>
</feature>
<feature type="compositionally biased region" description="Polar residues" evidence="1">
    <location>
        <begin position="248"/>
        <end position="259"/>
    </location>
</feature>
<dbReference type="AlphaFoldDB" id="A0AAN4TCT9"/>
<feature type="compositionally biased region" description="Basic and acidic residues" evidence="1">
    <location>
        <begin position="420"/>
        <end position="435"/>
    </location>
</feature>
<gene>
    <name evidence="2" type="ORF">ALT_6523</name>
</gene>
<dbReference type="EMBL" id="BCLY01000012">
    <property type="protein sequence ID" value="GAQ09202.1"/>
    <property type="molecule type" value="Genomic_DNA"/>
</dbReference>
<protein>
    <submittedName>
        <fullName evidence="2">Uncharacterized protein</fullName>
    </submittedName>
</protein>
<feature type="compositionally biased region" description="Acidic residues" evidence="1">
    <location>
        <begin position="345"/>
        <end position="355"/>
    </location>
</feature>
<feature type="compositionally biased region" description="Acidic residues" evidence="1">
    <location>
        <begin position="25"/>
        <end position="44"/>
    </location>
</feature>
<evidence type="ECO:0000256" key="1">
    <source>
        <dbReference type="SAM" id="MobiDB-lite"/>
    </source>
</evidence>
<proteinExistence type="predicted"/>
<evidence type="ECO:0000313" key="2">
    <source>
        <dbReference type="EMBL" id="GAQ09202.1"/>
    </source>
</evidence>
<dbReference type="Proteomes" id="UP000051487">
    <property type="component" value="Unassembled WGS sequence"/>
</dbReference>
<name>A0AAN4TCT9_ASPLE</name>
<comment type="caution">
    <text evidence="2">The sequence shown here is derived from an EMBL/GenBank/DDBJ whole genome shotgun (WGS) entry which is preliminary data.</text>
</comment>
<organism evidence="2 3">
    <name type="scientific">Aspergillus lentulus</name>
    <dbReference type="NCBI Taxonomy" id="293939"/>
    <lineage>
        <taxon>Eukaryota</taxon>
        <taxon>Fungi</taxon>
        <taxon>Dikarya</taxon>
        <taxon>Ascomycota</taxon>
        <taxon>Pezizomycotina</taxon>
        <taxon>Eurotiomycetes</taxon>
        <taxon>Eurotiomycetidae</taxon>
        <taxon>Eurotiales</taxon>
        <taxon>Aspergillaceae</taxon>
        <taxon>Aspergillus</taxon>
        <taxon>Aspergillus subgen. Fumigati</taxon>
    </lineage>
</organism>
<feature type="compositionally biased region" description="Basic and acidic residues" evidence="1">
    <location>
        <begin position="364"/>
        <end position="376"/>
    </location>
</feature>
<accession>A0AAN4TCT9</accession>
<feature type="compositionally biased region" description="Polar residues" evidence="1">
    <location>
        <begin position="655"/>
        <end position="665"/>
    </location>
</feature>
<feature type="compositionally biased region" description="Basic and acidic residues" evidence="1">
    <location>
        <begin position="709"/>
        <end position="742"/>
    </location>
</feature>